<sequence>MSFKSMINKWKQDVMKEIHKKPHLMDKIGLYDKVEIHVDGSLIIKSQNEHISNETITDVVTPFRDWKKRRTA</sequence>
<protein>
    <submittedName>
        <fullName evidence="1">Uncharacterized protein</fullName>
    </submittedName>
</protein>
<name>A0A9X0MJR2_BACCE</name>
<evidence type="ECO:0000313" key="2">
    <source>
        <dbReference type="Proteomes" id="UP000075476"/>
    </source>
</evidence>
<reference evidence="1 2" key="1">
    <citation type="submission" date="2015-12" db="EMBL/GenBank/DDBJ databases">
        <title>Bacillus cereus Group isolate.</title>
        <authorList>
            <person name="Kovac J."/>
        </authorList>
    </citation>
    <scope>NUCLEOTIDE SEQUENCE [LARGE SCALE GENOMIC DNA]</scope>
    <source>
        <strain evidence="1 2">FSL K6-0073</strain>
    </source>
</reference>
<accession>A0A9X0MJR2</accession>
<proteinExistence type="predicted"/>
<dbReference type="Proteomes" id="UP000075476">
    <property type="component" value="Unassembled WGS sequence"/>
</dbReference>
<dbReference type="AlphaFoldDB" id="A0A9X0MJR2"/>
<evidence type="ECO:0000313" key="1">
    <source>
        <dbReference type="EMBL" id="KXY50994.1"/>
    </source>
</evidence>
<dbReference type="EMBL" id="LOMO01000001">
    <property type="protein sequence ID" value="KXY50994.1"/>
    <property type="molecule type" value="Genomic_DNA"/>
</dbReference>
<comment type="caution">
    <text evidence="1">The sequence shown here is derived from an EMBL/GenBank/DDBJ whole genome shotgun (WGS) entry which is preliminary data.</text>
</comment>
<gene>
    <name evidence="1" type="ORF">AT268_31110</name>
</gene>
<organism evidence="1 2">
    <name type="scientific">Bacillus cereus</name>
    <dbReference type="NCBI Taxonomy" id="1396"/>
    <lineage>
        <taxon>Bacteria</taxon>
        <taxon>Bacillati</taxon>
        <taxon>Bacillota</taxon>
        <taxon>Bacilli</taxon>
        <taxon>Bacillales</taxon>
        <taxon>Bacillaceae</taxon>
        <taxon>Bacillus</taxon>
        <taxon>Bacillus cereus group</taxon>
    </lineage>
</organism>
<dbReference type="RefSeq" id="WP_061662333.1">
    <property type="nucleotide sequence ID" value="NZ_LOMO01000001.1"/>
</dbReference>